<sequence>MPRRISCKKPLFPPRGGIPDTFGLIGNAERVSSVCRTEGGVIVPIDRFPWIAILDQAPGDYLGNVHDLPRLRHAADNNTKLVSIVWLQKCVTKRQLVPLKRFLIKLPPWPGS</sequence>
<protein>
    <recommendedName>
        <fullName evidence="1">BRCT domain-containing protein</fullName>
    </recommendedName>
</protein>
<dbReference type="RefSeq" id="XP_028473637.1">
    <property type="nucleotide sequence ID" value="XM_028617959.1"/>
</dbReference>
<dbReference type="SUPFAM" id="SSF52113">
    <property type="entry name" value="BRCT domain"/>
    <property type="match status" value="1"/>
</dbReference>
<dbReference type="AlphaFoldDB" id="A0A427XHY5"/>
<comment type="caution">
    <text evidence="2">The sequence shown here is derived from an EMBL/GenBank/DDBJ whole genome shotgun (WGS) entry which is preliminary data.</text>
</comment>
<dbReference type="GeneID" id="39586758"/>
<evidence type="ECO:0000259" key="1">
    <source>
        <dbReference type="PROSITE" id="PS50172"/>
    </source>
</evidence>
<dbReference type="Proteomes" id="UP000279236">
    <property type="component" value="Unassembled WGS sequence"/>
</dbReference>
<dbReference type="InterPro" id="IPR036420">
    <property type="entry name" value="BRCT_dom_sf"/>
</dbReference>
<organism evidence="2 3">
    <name type="scientific">Apiotrichum porosum</name>
    <dbReference type="NCBI Taxonomy" id="105984"/>
    <lineage>
        <taxon>Eukaryota</taxon>
        <taxon>Fungi</taxon>
        <taxon>Dikarya</taxon>
        <taxon>Basidiomycota</taxon>
        <taxon>Agaricomycotina</taxon>
        <taxon>Tremellomycetes</taxon>
        <taxon>Trichosporonales</taxon>
        <taxon>Trichosporonaceae</taxon>
        <taxon>Apiotrichum</taxon>
    </lineage>
</organism>
<name>A0A427XHY5_9TREE</name>
<dbReference type="PROSITE" id="PS50172">
    <property type="entry name" value="BRCT"/>
    <property type="match status" value="1"/>
</dbReference>
<evidence type="ECO:0000313" key="2">
    <source>
        <dbReference type="EMBL" id="RSH78490.1"/>
    </source>
</evidence>
<keyword evidence="3" id="KW-1185">Reference proteome</keyword>
<evidence type="ECO:0000313" key="3">
    <source>
        <dbReference type="Proteomes" id="UP000279236"/>
    </source>
</evidence>
<accession>A0A427XHY5</accession>
<dbReference type="InterPro" id="IPR001357">
    <property type="entry name" value="BRCT_dom"/>
</dbReference>
<dbReference type="EMBL" id="RSCE01000012">
    <property type="protein sequence ID" value="RSH78490.1"/>
    <property type="molecule type" value="Genomic_DNA"/>
</dbReference>
<feature type="domain" description="BRCT" evidence="1">
    <location>
        <begin position="78"/>
        <end position="104"/>
    </location>
</feature>
<reference evidence="2 3" key="1">
    <citation type="submission" date="2018-11" db="EMBL/GenBank/DDBJ databases">
        <title>Genome sequence of Apiotrichum porosum DSM 27194.</title>
        <authorList>
            <person name="Aliyu H."/>
            <person name="Gorte O."/>
            <person name="Ochsenreither K."/>
        </authorList>
    </citation>
    <scope>NUCLEOTIDE SEQUENCE [LARGE SCALE GENOMIC DNA]</scope>
    <source>
        <strain evidence="2 3">DSM 27194</strain>
    </source>
</reference>
<proteinExistence type="predicted"/>
<gene>
    <name evidence="2" type="ORF">EHS24_002215</name>
</gene>